<protein>
    <recommendedName>
        <fullName evidence="8">Dihydrolipoyl dehydrogenase</fullName>
    </recommendedName>
</protein>
<dbReference type="SUPFAM" id="SSF51905">
    <property type="entry name" value="FAD/NAD(P)-binding domain"/>
    <property type="match status" value="1"/>
</dbReference>
<dbReference type="InterPro" id="IPR004099">
    <property type="entry name" value="Pyr_nucl-diS_OxRdtase_dimer"/>
</dbReference>
<dbReference type="PRINTS" id="PR00411">
    <property type="entry name" value="PNDRDTASEI"/>
</dbReference>
<evidence type="ECO:0000256" key="3">
    <source>
        <dbReference type="ARBA" id="ARBA00023027"/>
    </source>
</evidence>
<dbReference type="PANTHER" id="PTHR22912:SF214">
    <property type="entry name" value="DIHYDROLIPOYL DEHYDROGENASE"/>
    <property type="match status" value="1"/>
</dbReference>
<feature type="domain" description="Pyridine nucleotide-disulphide oxidoreductase dimerisation" evidence="4">
    <location>
        <begin position="281"/>
        <end position="374"/>
    </location>
</feature>
<keyword evidence="7" id="KW-1185">Reference proteome</keyword>
<dbReference type="PRINTS" id="PR00368">
    <property type="entry name" value="FADPNR"/>
</dbReference>
<dbReference type="GO" id="GO:0045252">
    <property type="term" value="C:oxoglutarate dehydrogenase complex"/>
    <property type="evidence" value="ECO:0007669"/>
    <property type="project" value="TreeGrafter"/>
</dbReference>
<evidence type="ECO:0000313" key="7">
    <source>
        <dbReference type="Proteomes" id="UP001341281"/>
    </source>
</evidence>
<proteinExistence type="predicted"/>
<keyword evidence="1" id="KW-0285">Flavoprotein</keyword>
<dbReference type="EMBL" id="CP144750">
    <property type="protein sequence ID" value="WVZ78584.1"/>
    <property type="molecule type" value="Genomic_DNA"/>
</dbReference>
<keyword evidence="3" id="KW-0520">NAD</keyword>
<dbReference type="GO" id="GO:0006103">
    <property type="term" value="P:2-oxoglutarate metabolic process"/>
    <property type="evidence" value="ECO:0007669"/>
    <property type="project" value="TreeGrafter"/>
</dbReference>
<sequence>MAMMRLGRRHISAALLRQPLQPVLAWVGRGYAALPEPWSDVIVVGGGPGGYVTAVKAAQLGLKTTCIEMPGILGGSCSGLGCIPSSCSIDGKKILSPVGALLVEEIPTKAIIVGAGYSAIEMASVWSHLGSEVLLIDPEPHVAPYMDGEFRKMFMETLVRKGIHFMLGTKLLESDTTSTCGVRVLVEPTVGGDKTMLEADLLVLSCDEPDIDCLGLNNVGMKKDRTGKIIVNDRFMTNCHGIFAIGSYCTGPLIPHKAEEDGVCCANIIAGREMSVNYDLIPSVIYALPEIAYIGDTEEKLKASGVQYTVCKFELHPNGIFKLGQERTLKVLCEKKSGHAVGIHLMGPNAGEMVRESIGSLRHGASSTEIARVCNSDGTRNAIRVSCFQAYLNAIHT</sequence>
<evidence type="ECO:0008006" key="8">
    <source>
        <dbReference type="Google" id="ProtNLM"/>
    </source>
</evidence>
<evidence type="ECO:0000256" key="1">
    <source>
        <dbReference type="ARBA" id="ARBA00022630"/>
    </source>
</evidence>
<dbReference type="GO" id="GO:0005739">
    <property type="term" value="C:mitochondrion"/>
    <property type="evidence" value="ECO:0007669"/>
    <property type="project" value="TreeGrafter"/>
</dbReference>
<dbReference type="Gene3D" id="3.50.50.60">
    <property type="entry name" value="FAD/NAD(P)-binding domain"/>
    <property type="match status" value="3"/>
</dbReference>
<feature type="domain" description="FAD/NAD(P)-binding" evidence="5">
    <location>
        <begin position="40"/>
        <end position="86"/>
    </location>
</feature>
<evidence type="ECO:0000313" key="6">
    <source>
        <dbReference type="EMBL" id="WVZ78584.1"/>
    </source>
</evidence>
<feature type="domain" description="FAD/NAD(P)-binding" evidence="5">
    <location>
        <begin position="92"/>
        <end position="261"/>
    </location>
</feature>
<evidence type="ECO:0000256" key="2">
    <source>
        <dbReference type="ARBA" id="ARBA00022827"/>
    </source>
</evidence>
<accession>A0AAQ3TQK7</accession>
<gene>
    <name evidence="6" type="ORF">U9M48_026275</name>
</gene>
<dbReference type="PANTHER" id="PTHR22912">
    <property type="entry name" value="DISULFIDE OXIDOREDUCTASE"/>
    <property type="match status" value="1"/>
</dbReference>
<organism evidence="6 7">
    <name type="scientific">Paspalum notatum var. saurae</name>
    <dbReference type="NCBI Taxonomy" id="547442"/>
    <lineage>
        <taxon>Eukaryota</taxon>
        <taxon>Viridiplantae</taxon>
        <taxon>Streptophyta</taxon>
        <taxon>Embryophyta</taxon>
        <taxon>Tracheophyta</taxon>
        <taxon>Spermatophyta</taxon>
        <taxon>Magnoliopsida</taxon>
        <taxon>Liliopsida</taxon>
        <taxon>Poales</taxon>
        <taxon>Poaceae</taxon>
        <taxon>PACMAD clade</taxon>
        <taxon>Panicoideae</taxon>
        <taxon>Andropogonodae</taxon>
        <taxon>Paspaleae</taxon>
        <taxon>Paspalinae</taxon>
        <taxon>Paspalum</taxon>
    </lineage>
</organism>
<dbReference type="Gene3D" id="3.30.390.30">
    <property type="match status" value="1"/>
</dbReference>
<evidence type="ECO:0000259" key="4">
    <source>
        <dbReference type="Pfam" id="PF02852"/>
    </source>
</evidence>
<dbReference type="SUPFAM" id="SSF55424">
    <property type="entry name" value="FAD/NAD-linked reductases, dimerisation (C-terminal) domain"/>
    <property type="match status" value="1"/>
</dbReference>
<name>A0AAQ3TQK7_PASNO</name>
<dbReference type="InterPro" id="IPR016156">
    <property type="entry name" value="FAD/NAD-linked_Rdtase_dimer_sf"/>
</dbReference>
<dbReference type="InterPro" id="IPR023753">
    <property type="entry name" value="FAD/NAD-binding_dom"/>
</dbReference>
<dbReference type="Pfam" id="PF02852">
    <property type="entry name" value="Pyr_redox_dim"/>
    <property type="match status" value="1"/>
</dbReference>
<dbReference type="Proteomes" id="UP001341281">
    <property type="component" value="Chromosome 06"/>
</dbReference>
<dbReference type="InterPro" id="IPR050151">
    <property type="entry name" value="Class-I_Pyr_Nuc-Dis_Oxidored"/>
</dbReference>
<dbReference type="Pfam" id="PF07992">
    <property type="entry name" value="Pyr_redox_2"/>
    <property type="match status" value="2"/>
</dbReference>
<dbReference type="InterPro" id="IPR036188">
    <property type="entry name" value="FAD/NAD-bd_sf"/>
</dbReference>
<dbReference type="GO" id="GO:0004148">
    <property type="term" value="F:dihydrolipoyl dehydrogenase (NADH) activity"/>
    <property type="evidence" value="ECO:0007669"/>
    <property type="project" value="TreeGrafter"/>
</dbReference>
<dbReference type="AlphaFoldDB" id="A0AAQ3TQK7"/>
<keyword evidence="2" id="KW-0274">FAD</keyword>
<dbReference type="GO" id="GO:0050660">
    <property type="term" value="F:flavin adenine dinucleotide binding"/>
    <property type="evidence" value="ECO:0007669"/>
    <property type="project" value="TreeGrafter"/>
</dbReference>
<evidence type="ECO:0000259" key="5">
    <source>
        <dbReference type="Pfam" id="PF07992"/>
    </source>
</evidence>
<reference evidence="6 7" key="1">
    <citation type="submission" date="2024-02" db="EMBL/GenBank/DDBJ databases">
        <title>High-quality chromosome-scale genome assembly of Pensacola bahiagrass (Paspalum notatum Flugge var. saurae).</title>
        <authorList>
            <person name="Vega J.M."/>
            <person name="Podio M."/>
            <person name="Orjuela J."/>
            <person name="Siena L.A."/>
            <person name="Pessino S.C."/>
            <person name="Combes M.C."/>
            <person name="Mariac C."/>
            <person name="Albertini E."/>
            <person name="Pupilli F."/>
            <person name="Ortiz J.P.A."/>
            <person name="Leblanc O."/>
        </authorList>
    </citation>
    <scope>NUCLEOTIDE SEQUENCE [LARGE SCALE GENOMIC DNA]</scope>
    <source>
        <strain evidence="6">R1</strain>
        <tissue evidence="6">Leaf</tissue>
    </source>
</reference>